<evidence type="ECO:0000313" key="1">
    <source>
        <dbReference type="EMBL" id="XCM38906.1"/>
    </source>
</evidence>
<proteinExistence type="predicted"/>
<dbReference type="RefSeq" id="WP_054465635.1">
    <property type="nucleotide sequence ID" value="NZ_CP159837.1"/>
</dbReference>
<dbReference type="AlphaFoldDB" id="A0AAU8JJD0"/>
<accession>A0AAU8JJD0</accession>
<gene>
    <name evidence="1" type="ORF">ABWT76_001784</name>
</gene>
<protein>
    <submittedName>
        <fullName evidence="1">Uncharacterized protein</fullName>
    </submittedName>
</protein>
<organism evidence="1">
    <name type="scientific">Planktothricoides raciborskii GIHE-MW2</name>
    <dbReference type="NCBI Taxonomy" id="2792601"/>
    <lineage>
        <taxon>Bacteria</taxon>
        <taxon>Bacillati</taxon>
        <taxon>Cyanobacteriota</taxon>
        <taxon>Cyanophyceae</taxon>
        <taxon>Oscillatoriophycideae</taxon>
        <taxon>Oscillatoriales</taxon>
        <taxon>Oscillatoriaceae</taxon>
        <taxon>Planktothricoides</taxon>
    </lineage>
</organism>
<sequence>MTTLISDSRIANSDFIIAEISQIAIAHPETRFLFGNPTAISIIHLRNRVSFPSSKMLCDRPPRNPVSFRGYHSYLYNPPQKPGFLFLTDTPKRNPVSKLWVRRKETGFLVRFPQLTLIATKETRFLVSDSKRREKGKREKE</sequence>
<dbReference type="EMBL" id="CP159837">
    <property type="protein sequence ID" value="XCM38906.1"/>
    <property type="molecule type" value="Genomic_DNA"/>
</dbReference>
<name>A0AAU8JJD0_9CYAN</name>
<reference evidence="1" key="1">
    <citation type="submission" date="2024-07" db="EMBL/GenBank/DDBJ databases">
        <authorList>
            <person name="Kim Y.J."/>
            <person name="Jeong J.Y."/>
        </authorList>
    </citation>
    <scope>NUCLEOTIDE SEQUENCE</scope>
    <source>
        <strain evidence="1">GIHE-MW2</strain>
    </source>
</reference>